<proteinExistence type="predicted"/>
<name>A0A0E9TH18_ANGAN</name>
<evidence type="ECO:0000313" key="1">
    <source>
        <dbReference type="EMBL" id="JAH52220.1"/>
    </source>
</evidence>
<dbReference type="EMBL" id="GBXM01056357">
    <property type="protein sequence ID" value="JAH52220.1"/>
    <property type="molecule type" value="Transcribed_RNA"/>
</dbReference>
<accession>A0A0E9TH18</accession>
<sequence length="25" mass="2854">MHRKQLKVSVLRCIPSGQVRSCTVQ</sequence>
<protein>
    <submittedName>
        <fullName evidence="1">Uncharacterized protein</fullName>
    </submittedName>
</protein>
<dbReference type="AlphaFoldDB" id="A0A0E9TH18"/>
<organism evidence="1">
    <name type="scientific">Anguilla anguilla</name>
    <name type="common">European freshwater eel</name>
    <name type="synonym">Muraena anguilla</name>
    <dbReference type="NCBI Taxonomy" id="7936"/>
    <lineage>
        <taxon>Eukaryota</taxon>
        <taxon>Metazoa</taxon>
        <taxon>Chordata</taxon>
        <taxon>Craniata</taxon>
        <taxon>Vertebrata</taxon>
        <taxon>Euteleostomi</taxon>
        <taxon>Actinopterygii</taxon>
        <taxon>Neopterygii</taxon>
        <taxon>Teleostei</taxon>
        <taxon>Anguilliformes</taxon>
        <taxon>Anguillidae</taxon>
        <taxon>Anguilla</taxon>
    </lineage>
</organism>
<reference evidence="1" key="2">
    <citation type="journal article" date="2015" name="Fish Shellfish Immunol.">
        <title>Early steps in the European eel (Anguilla anguilla)-Vibrio vulnificus interaction in the gills: Role of the RtxA13 toxin.</title>
        <authorList>
            <person name="Callol A."/>
            <person name="Pajuelo D."/>
            <person name="Ebbesson L."/>
            <person name="Teles M."/>
            <person name="MacKenzie S."/>
            <person name="Amaro C."/>
        </authorList>
    </citation>
    <scope>NUCLEOTIDE SEQUENCE</scope>
</reference>
<reference evidence="1" key="1">
    <citation type="submission" date="2014-11" db="EMBL/GenBank/DDBJ databases">
        <authorList>
            <person name="Amaro Gonzalez C."/>
        </authorList>
    </citation>
    <scope>NUCLEOTIDE SEQUENCE</scope>
</reference>